<protein>
    <submittedName>
        <fullName evidence="3">Uncharacterized protein</fullName>
    </submittedName>
</protein>
<keyword evidence="2" id="KW-1133">Transmembrane helix</keyword>
<accession>A0A1B4VDM2</accession>
<keyword evidence="2" id="KW-0812">Transmembrane</keyword>
<feature type="region of interest" description="Disordered" evidence="1">
    <location>
        <begin position="56"/>
        <end position="101"/>
    </location>
</feature>
<name>A0A1B4VDM2_9GAMM</name>
<keyword evidence="4" id="KW-1185">Reference proteome</keyword>
<feature type="transmembrane region" description="Helical" evidence="2">
    <location>
        <begin position="26"/>
        <end position="45"/>
    </location>
</feature>
<evidence type="ECO:0000256" key="1">
    <source>
        <dbReference type="SAM" id="MobiDB-lite"/>
    </source>
</evidence>
<organism evidence="3 4">
    <name type="scientific">Sulfurifustis variabilis</name>
    <dbReference type="NCBI Taxonomy" id="1675686"/>
    <lineage>
        <taxon>Bacteria</taxon>
        <taxon>Pseudomonadati</taxon>
        <taxon>Pseudomonadota</taxon>
        <taxon>Gammaproteobacteria</taxon>
        <taxon>Acidiferrobacterales</taxon>
        <taxon>Acidiferrobacteraceae</taxon>
        <taxon>Sulfurifustis</taxon>
    </lineage>
</organism>
<dbReference type="EMBL" id="AP014936">
    <property type="protein sequence ID" value="BAU48317.1"/>
    <property type="molecule type" value="Genomic_DNA"/>
</dbReference>
<proteinExistence type="predicted"/>
<reference evidence="3 4" key="1">
    <citation type="submission" date="2015-08" db="EMBL/GenBank/DDBJ databases">
        <title>Complete genome sequence of Sulfurifustis variabilis.</title>
        <authorList>
            <person name="Miura A."/>
            <person name="Kojima H."/>
            <person name="Fukui M."/>
        </authorList>
    </citation>
    <scope>NUCLEOTIDE SEQUENCE [LARGE SCALE GENOMIC DNA]</scope>
    <source>
        <strain evidence="4">skN76</strain>
    </source>
</reference>
<dbReference type="RefSeq" id="WP_148665423.1">
    <property type="nucleotide sequence ID" value="NZ_AP014936.1"/>
</dbReference>
<evidence type="ECO:0000313" key="4">
    <source>
        <dbReference type="Proteomes" id="UP000218899"/>
    </source>
</evidence>
<dbReference type="Proteomes" id="UP000218899">
    <property type="component" value="Chromosome"/>
</dbReference>
<gene>
    <name evidence="3" type="ORF">SVA_1763</name>
</gene>
<dbReference type="KEGG" id="sva:SVA_1763"/>
<keyword evidence="2" id="KW-0472">Membrane</keyword>
<dbReference type="AlphaFoldDB" id="A0A1B4VDM2"/>
<sequence>MNLTEATGLILAVAGAALVPLGWIVSAKIVVVGFVLLGVGVGLFYTERRLRREEKIDKESTGGGGTGSGVPADFHNYTGWRSGGRRRDMESTFESGDADGD</sequence>
<evidence type="ECO:0000313" key="3">
    <source>
        <dbReference type="EMBL" id="BAU48317.1"/>
    </source>
</evidence>
<evidence type="ECO:0000256" key="2">
    <source>
        <dbReference type="SAM" id="Phobius"/>
    </source>
</evidence>